<dbReference type="GO" id="GO:0044716">
    <property type="term" value="F:8-oxo-GDP phosphatase activity"/>
    <property type="evidence" value="ECO:0007669"/>
    <property type="project" value="TreeGrafter"/>
</dbReference>
<dbReference type="PROSITE" id="PS51462">
    <property type="entry name" value="NUDIX"/>
    <property type="match status" value="1"/>
</dbReference>
<dbReference type="GO" id="GO:0046872">
    <property type="term" value="F:metal ion binding"/>
    <property type="evidence" value="ECO:0007669"/>
    <property type="project" value="UniProtKB-KW"/>
</dbReference>
<dbReference type="PROSITE" id="PS00893">
    <property type="entry name" value="NUDIX_BOX"/>
    <property type="match status" value="1"/>
</dbReference>
<dbReference type="GO" id="GO:0006260">
    <property type="term" value="P:DNA replication"/>
    <property type="evidence" value="ECO:0007669"/>
    <property type="project" value="UniProtKB-KW"/>
</dbReference>
<dbReference type="GO" id="GO:0006281">
    <property type="term" value="P:DNA repair"/>
    <property type="evidence" value="ECO:0007669"/>
    <property type="project" value="UniProtKB-KW"/>
</dbReference>
<evidence type="ECO:0000256" key="8">
    <source>
        <dbReference type="ARBA" id="ARBA00022842"/>
    </source>
</evidence>
<feature type="domain" description="Nudix hydrolase" evidence="12">
    <location>
        <begin position="9"/>
        <end position="133"/>
    </location>
</feature>
<dbReference type="OrthoDB" id="3532303at2"/>
<keyword evidence="9" id="KW-0234">DNA repair</keyword>
<evidence type="ECO:0000256" key="5">
    <source>
        <dbReference type="ARBA" id="ARBA00022723"/>
    </source>
</evidence>
<keyword evidence="7" id="KW-0378">Hydrolase</keyword>
<sequence length="144" mass="15035">MLASVLGDRVMEVVAAAVIDQGRLLVVSKKAAPAVFYLPGGKPEAGESQEATLVRELGEELGVAPRDMDLLGRVEDVAALEGVPMCMTVFTASLTGPPKPAAELAALGWTDGRDAYEPRLAPAVRNQVLPLLVRAALLPGDHGI</sequence>
<dbReference type="Proteomes" id="UP000312512">
    <property type="component" value="Unassembled WGS sequence"/>
</dbReference>
<dbReference type="GO" id="GO:0035539">
    <property type="term" value="F:8-oxo-7,8-dihydrodeoxyguanosine triphosphate pyrophosphatase activity"/>
    <property type="evidence" value="ECO:0007669"/>
    <property type="project" value="UniProtKB-EC"/>
</dbReference>
<dbReference type="Pfam" id="PF00293">
    <property type="entry name" value="NUDIX"/>
    <property type="match status" value="1"/>
</dbReference>
<evidence type="ECO:0000256" key="3">
    <source>
        <dbReference type="ARBA" id="ARBA00022457"/>
    </source>
</evidence>
<evidence type="ECO:0000256" key="7">
    <source>
        <dbReference type="ARBA" id="ARBA00022801"/>
    </source>
</evidence>
<gene>
    <name evidence="13" type="ORF">FH608_028775</name>
</gene>
<reference evidence="13 14" key="1">
    <citation type="submission" date="2019-10" db="EMBL/GenBank/DDBJ databases">
        <title>Nonomuraea sp. nov., isolated from Phyllanthus amarus.</title>
        <authorList>
            <person name="Klykleung N."/>
            <person name="Tanasupawat S."/>
        </authorList>
    </citation>
    <scope>NUCLEOTIDE SEQUENCE [LARGE SCALE GENOMIC DNA]</scope>
    <source>
        <strain evidence="13 14">PA1-10</strain>
    </source>
</reference>
<dbReference type="Gene3D" id="3.90.79.10">
    <property type="entry name" value="Nucleoside Triphosphate Pyrophosphohydrolase"/>
    <property type="match status" value="1"/>
</dbReference>
<comment type="catalytic activity">
    <reaction evidence="10">
        <text>8-oxo-dGTP + H2O = 8-oxo-dGMP + diphosphate + H(+)</text>
        <dbReference type="Rhea" id="RHEA:31575"/>
        <dbReference type="ChEBI" id="CHEBI:15377"/>
        <dbReference type="ChEBI" id="CHEBI:15378"/>
        <dbReference type="ChEBI" id="CHEBI:33019"/>
        <dbReference type="ChEBI" id="CHEBI:63224"/>
        <dbReference type="ChEBI" id="CHEBI:77896"/>
        <dbReference type="EC" id="3.6.1.55"/>
    </reaction>
</comment>
<dbReference type="InterPro" id="IPR000086">
    <property type="entry name" value="NUDIX_hydrolase_dom"/>
</dbReference>
<accession>A0A5C4W6I7</accession>
<dbReference type="SUPFAM" id="SSF55811">
    <property type="entry name" value="Nudix"/>
    <property type="match status" value="1"/>
</dbReference>
<evidence type="ECO:0000256" key="9">
    <source>
        <dbReference type="ARBA" id="ARBA00023204"/>
    </source>
</evidence>
<dbReference type="PANTHER" id="PTHR47707">
    <property type="entry name" value="8-OXO-DGTP DIPHOSPHATASE"/>
    <property type="match status" value="1"/>
</dbReference>
<organism evidence="13 14">
    <name type="scientific">Nonomuraea phyllanthi</name>
    <dbReference type="NCBI Taxonomy" id="2219224"/>
    <lineage>
        <taxon>Bacteria</taxon>
        <taxon>Bacillati</taxon>
        <taxon>Actinomycetota</taxon>
        <taxon>Actinomycetes</taxon>
        <taxon>Streptosporangiales</taxon>
        <taxon>Streptosporangiaceae</taxon>
        <taxon>Nonomuraea</taxon>
    </lineage>
</organism>
<comment type="similarity">
    <text evidence="2">Belongs to the Nudix hydrolase family.</text>
</comment>
<keyword evidence="3" id="KW-0515">Mutator protein</keyword>
<evidence type="ECO:0000256" key="4">
    <source>
        <dbReference type="ARBA" id="ARBA00022705"/>
    </source>
</evidence>
<keyword evidence="8" id="KW-0460">Magnesium</keyword>
<dbReference type="GO" id="GO:0008413">
    <property type="term" value="F:8-oxo-7,8-dihydroguanosine triphosphate pyrophosphatase activity"/>
    <property type="evidence" value="ECO:0007669"/>
    <property type="project" value="TreeGrafter"/>
</dbReference>
<evidence type="ECO:0000256" key="10">
    <source>
        <dbReference type="ARBA" id="ARBA00035861"/>
    </source>
</evidence>
<dbReference type="EC" id="3.6.1.55" evidence="11"/>
<dbReference type="InterPro" id="IPR047127">
    <property type="entry name" value="MutT-like"/>
</dbReference>
<keyword evidence="14" id="KW-1185">Reference proteome</keyword>
<evidence type="ECO:0000256" key="6">
    <source>
        <dbReference type="ARBA" id="ARBA00022763"/>
    </source>
</evidence>
<evidence type="ECO:0000313" key="14">
    <source>
        <dbReference type="Proteomes" id="UP000312512"/>
    </source>
</evidence>
<dbReference type="PANTHER" id="PTHR47707:SF1">
    <property type="entry name" value="NUDIX HYDROLASE FAMILY PROTEIN"/>
    <property type="match status" value="1"/>
</dbReference>
<evidence type="ECO:0000256" key="1">
    <source>
        <dbReference type="ARBA" id="ARBA00001946"/>
    </source>
</evidence>
<proteinExistence type="inferred from homology"/>
<keyword evidence="5" id="KW-0479">Metal-binding</keyword>
<comment type="caution">
    <text evidence="13">The sequence shown here is derived from an EMBL/GenBank/DDBJ whole genome shotgun (WGS) entry which is preliminary data.</text>
</comment>
<keyword evidence="4" id="KW-0235">DNA replication</keyword>
<protein>
    <recommendedName>
        <fullName evidence="11">8-oxo-dGTP diphosphatase</fullName>
        <ecNumber evidence="11">3.6.1.55</ecNumber>
    </recommendedName>
</protein>
<evidence type="ECO:0000313" key="13">
    <source>
        <dbReference type="EMBL" id="KAB8191941.1"/>
    </source>
</evidence>
<comment type="cofactor">
    <cofactor evidence="1">
        <name>Mg(2+)</name>
        <dbReference type="ChEBI" id="CHEBI:18420"/>
    </cofactor>
</comment>
<dbReference type="InterPro" id="IPR020084">
    <property type="entry name" value="NUDIX_hydrolase_CS"/>
</dbReference>
<dbReference type="EMBL" id="VDLX02000011">
    <property type="protein sequence ID" value="KAB8191941.1"/>
    <property type="molecule type" value="Genomic_DNA"/>
</dbReference>
<dbReference type="GO" id="GO:0044715">
    <property type="term" value="F:8-oxo-dGDP phosphatase activity"/>
    <property type="evidence" value="ECO:0007669"/>
    <property type="project" value="TreeGrafter"/>
</dbReference>
<evidence type="ECO:0000256" key="11">
    <source>
        <dbReference type="ARBA" id="ARBA00038905"/>
    </source>
</evidence>
<name>A0A5C4W6I7_9ACTN</name>
<evidence type="ECO:0000256" key="2">
    <source>
        <dbReference type="ARBA" id="ARBA00005582"/>
    </source>
</evidence>
<dbReference type="InterPro" id="IPR015797">
    <property type="entry name" value="NUDIX_hydrolase-like_dom_sf"/>
</dbReference>
<evidence type="ECO:0000259" key="12">
    <source>
        <dbReference type="PROSITE" id="PS51462"/>
    </source>
</evidence>
<dbReference type="CDD" id="cd04690">
    <property type="entry name" value="NUDIX_Hydrolase"/>
    <property type="match status" value="1"/>
</dbReference>
<keyword evidence="6" id="KW-0227">DNA damage</keyword>
<dbReference type="AlphaFoldDB" id="A0A5C4W6I7"/>